<feature type="repeat" description="TPR" evidence="1">
    <location>
        <begin position="430"/>
        <end position="463"/>
    </location>
</feature>
<evidence type="ECO:0008006" key="4">
    <source>
        <dbReference type="Google" id="ProtNLM"/>
    </source>
</evidence>
<dbReference type="OrthoDB" id="7103806at2759"/>
<reference evidence="2 3" key="1">
    <citation type="journal article" date="2013" name="Nature">
        <title>Insights into bilaterian evolution from three spiralian genomes.</title>
        <authorList>
            <person name="Simakov O."/>
            <person name="Marletaz F."/>
            <person name="Cho S.J."/>
            <person name="Edsinger-Gonzales E."/>
            <person name="Havlak P."/>
            <person name="Hellsten U."/>
            <person name="Kuo D.H."/>
            <person name="Larsson T."/>
            <person name="Lv J."/>
            <person name="Arendt D."/>
            <person name="Savage R."/>
            <person name="Osoegawa K."/>
            <person name="de Jong P."/>
            <person name="Grimwood J."/>
            <person name="Chapman J.A."/>
            <person name="Shapiro H."/>
            <person name="Aerts A."/>
            <person name="Otillar R.P."/>
            <person name="Terry A.Y."/>
            <person name="Boore J.L."/>
            <person name="Grigoriev I.V."/>
            <person name="Lindberg D.R."/>
            <person name="Seaver E.C."/>
            <person name="Weisblat D.A."/>
            <person name="Putnam N.H."/>
            <person name="Rokhsar D.S."/>
        </authorList>
    </citation>
    <scope>NUCLEOTIDE SEQUENCE [LARGE SCALE GENOMIC DNA]</scope>
</reference>
<dbReference type="OMA" id="YAESSHC"/>
<proteinExistence type="predicted"/>
<dbReference type="Pfam" id="PF13374">
    <property type="entry name" value="TPR_10"/>
    <property type="match status" value="1"/>
</dbReference>
<dbReference type="PROSITE" id="PS50005">
    <property type="entry name" value="TPR"/>
    <property type="match status" value="1"/>
</dbReference>
<evidence type="ECO:0000313" key="2">
    <source>
        <dbReference type="EMBL" id="ESO95499.1"/>
    </source>
</evidence>
<dbReference type="PANTHER" id="PTHR46575">
    <property type="entry name" value="AMYLOID PROTEIN-BINDING PROTEIN 2"/>
    <property type="match status" value="1"/>
</dbReference>
<protein>
    <recommendedName>
        <fullName evidence="4">Amyloid protein-binding protein 2</fullName>
    </recommendedName>
</protein>
<evidence type="ECO:0000313" key="3">
    <source>
        <dbReference type="Proteomes" id="UP000030746"/>
    </source>
</evidence>
<dbReference type="InterPro" id="IPR042476">
    <property type="entry name" value="APPBP2"/>
</dbReference>
<evidence type="ECO:0000256" key="1">
    <source>
        <dbReference type="PROSITE-ProRule" id="PRU00339"/>
    </source>
</evidence>
<dbReference type="Pfam" id="PF13424">
    <property type="entry name" value="TPR_12"/>
    <property type="match status" value="1"/>
</dbReference>
<dbReference type="SMART" id="SM00028">
    <property type="entry name" value="TPR"/>
    <property type="match status" value="2"/>
</dbReference>
<dbReference type="SUPFAM" id="SSF48452">
    <property type="entry name" value="TPR-like"/>
    <property type="match status" value="2"/>
</dbReference>
<dbReference type="EMBL" id="KB201656">
    <property type="protein sequence ID" value="ESO95499.1"/>
    <property type="molecule type" value="Genomic_DNA"/>
</dbReference>
<dbReference type="HOGENOM" id="CLU_019378_1_0_1"/>
<dbReference type="GO" id="GO:0006886">
    <property type="term" value="P:intracellular protein transport"/>
    <property type="evidence" value="ECO:0007669"/>
    <property type="project" value="InterPro"/>
</dbReference>
<dbReference type="GO" id="GO:1990756">
    <property type="term" value="F:ubiquitin-like ligase-substrate adaptor activity"/>
    <property type="evidence" value="ECO:0007669"/>
    <property type="project" value="TreeGrafter"/>
</dbReference>
<accession>V4C1Z7</accession>
<dbReference type="PANTHER" id="PTHR46575:SF1">
    <property type="entry name" value="AMYLOID PROTEIN-BINDING PROTEIN 2"/>
    <property type="match status" value="1"/>
</dbReference>
<dbReference type="KEGG" id="lgi:LOTGIDRAFT_116980"/>
<dbReference type="STRING" id="225164.V4C1Z7"/>
<dbReference type="GeneID" id="20231429"/>
<keyword evidence="3" id="KW-1185">Reference proteome</keyword>
<dbReference type="GO" id="GO:0031462">
    <property type="term" value="C:Cul2-RING ubiquitin ligase complex"/>
    <property type="evidence" value="ECO:0007669"/>
    <property type="project" value="TreeGrafter"/>
</dbReference>
<dbReference type="Gene3D" id="1.25.40.10">
    <property type="entry name" value="Tetratricopeptide repeat domain"/>
    <property type="match status" value="2"/>
</dbReference>
<name>V4C1Z7_LOTGI</name>
<dbReference type="GO" id="GO:0043161">
    <property type="term" value="P:proteasome-mediated ubiquitin-dependent protein catabolic process"/>
    <property type="evidence" value="ECO:0007669"/>
    <property type="project" value="TreeGrafter"/>
</dbReference>
<gene>
    <name evidence="2" type="ORF">LOTGIDRAFT_116980</name>
</gene>
<sequence length="580" mass="65951">MATACKLEWVPDSLYNTAISAIVATYGRHRRDIKCLQEDVQFDIYYKLYNKGRLCQLGLEFSDIDTFAKALKVNDKRYLLHHCFQALMDHGVKISETLAEAFSVQISEDVIKDQVKRVRMLQLGFTLGGFLSDAGWFDDSEKVYKACLEICQVDTTQGSLCRALECSVRLLHVQNANCKYDVAERTCINAFKLVEKLKTMGITVSKATLYTEYSTLLFAKSHYDEAFHNCTLALAEITTSLSHKAVVDVLRQCSKACVVKREFEKAGLLIKHAVLYAREHFGTKHPKYSDALLDYGFFLLNIDSISAAVQVYQMALDIRQSVFGGKNLFVATSHEDLAYACYVNEYSSGKFTDAKDHAQKAIEILCDILPEQHLLLSSSKRVKALILEEIAIDSHHKETEAKLLQEAQELHLQSLELAIKAFGEDNVQTAKHYGNLGRLYQSMQRYQEAEEMHLKAIDIKERLLGPDDYEVSLSVGHLASLYNYDMAKFDEAEKLYLRSIAIGKKLFGEGYSGLEYDYRGLLRLYSNLNDINKTSHYSNILQQWNQIRDKNNAVEIKPLDIDIDITVPEIVQLMFSSQQT</sequence>
<organism evidence="2 3">
    <name type="scientific">Lottia gigantea</name>
    <name type="common">Giant owl limpet</name>
    <dbReference type="NCBI Taxonomy" id="225164"/>
    <lineage>
        <taxon>Eukaryota</taxon>
        <taxon>Metazoa</taxon>
        <taxon>Spiralia</taxon>
        <taxon>Lophotrochozoa</taxon>
        <taxon>Mollusca</taxon>
        <taxon>Gastropoda</taxon>
        <taxon>Patellogastropoda</taxon>
        <taxon>Lottioidea</taxon>
        <taxon>Lottiidae</taxon>
        <taxon>Lottia</taxon>
    </lineage>
</organism>
<dbReference type="InterPro" id="IPR011990">
    <property type="entry name" value="TPR-like_helical_dom_sf"/>
</dbReference>
<dbReference type="Proteomes" id="UP000030746">
    <property type="component" value="Unassembled WGS sequence"/>
</dbReference>
<dbReference type="InterPro" id="IPR019734">
    <property type="entry name" value="TPR_rpt"/>
</dbReference>
<dbReference type="RefSeq" id="XP_009054003.1">
    <property type="nucleotide sequence ID" value="XM_009055755.1"/>
</dbReference>
<dbReference type="AlphaFoldDB" id="V4C1Z7"/>
<keyword evidence="1" id="KW-0802">TPR repeat</keyword>
<dbReference type="CTD" id="20231429"/>